<dbReference type="PANTHER" id="PTHR43617:SF20">
    <property type="entry name" value="N-ALPHA-ACETYLTRANSFERASE RIMI"/>
    <property type="match status" value="1"/>
</dbReference>
<dbReference type="AlphaFoldDB" id="A0AB34L1U7"/>
<dbReference type="PANTHER" id="PTHR43617">
    <property type="entry name" value="L-AMINO ACID N-ACETYLTRANSFERASE"/>
    <property type="match status" value="1"/>
</dbReference>
<name>A0AB34L1U7_9PEZI</name>
<evidence type="ECO:0000313" key="2">
    <source>
        <dbReference type="EMBL" id="KAL1591058.1"/>
    </source>
</evidence>
<dbReference type="RefSeq" id="XP_069234163.1">
    <property type="nucleotide sequence ID" value="XM_069368618.1"/>
</dbReference>
<dbReference type="Gene3D" id="3.40.630.30">
    <property type="match status" value="1"/>
</dbReference>
<dbReference type="CDD" id="cd04301">
    <property type="entry name" value="NAT_SF"/>
    <property type="match status" value="1"/>
</dbReference>
<protein>
    <recommendedName>
        <fullName evidence="1">N-acetyltransferase domain-containing protein</fullName>
    </recommendedName>
</protein>
<gene>
    <name evidence="2" type="ORF">WHR41_00012</name>
</gene>
<dbReference type="Proteomes" id="UP000803884">
    <property type="component" value="Unassembled WGS sequence"/>
</dbReference>
<reference evidence="2 3" key="1">
    <citation type="journal article" date="2020" name="Microbiol. Resour. Announc.">
        <title>Draft Genome Sequence of a Cladosporium Species Isolated from the Mesophotic Ascidian Didemnum maculosum.</title>
        <authorList>
            <person name="Gioti A."/>
            <person name="Siaperas R."/>
            <person name="Nikolaivits E."/>
            <person name="Le Goff G."/>
            <person name="Ouazzani J."/>
            <person name="Kotoulas G."/>
            <person name="Topakas E."/>
        </authorList>
    </citation>
    <scope>NUCLEOTIDE SEQUENCE [LARGE SCALE GENOMIC DNA]</scope>
    <source>
        <strain evidence="2 3">TM138-S3</strain>
    </source>
</reference>
<dbReference type="PROSITE" id="PS51186">
    <property type="entry name" value="GNAT"/>
    <property type="match status" value="1"/>
</dbReference>
<sequence length="233" mass="25009">MPSIRPVSLPTDHAALDHIFRTTSGPSFKPEPAATISSHLFCHAYAALEPRTSLVLVDSSNTPVGYILGTPDTRAFASRWKREYAAGLDLAGIARPPDYAAQGLPRPADFESSLLDLLFNSPEELLNLHVPSREEPLAGTWGAHFHVDILPAYQRQGWGAAMVEEMCGALRAGGARGVHLGLEGRNEGAARFYARMGFRRAEVVLDGGASGEVGRMAGENGTVFMVKDLVEGV</sequence>
<evidence type="ECO:0000259" key="1">
    <source>
        <dbReference type="PROSITE" id="PS51186"/>
    </source>
</evidence>
<dbReference type="SUPFAM" id="SSF55729">
    <property type="entry name" value="Acyl-CoA N-acyltransferases (Nat)"/>
    <property type="match status" value="1"/>
</dbReference>
<dbReference type="EMBL" id="JAAQHG020000001">
    <property type="protein sequence ID" value="KAL1591058.1"/>
    <property type="molecule type" value="Genomic_DNA"/>
</dbReference>
<organism evidence="2 3">
    <name type="scientific">Cladosporium halotolerans</name>
    <dbReference type="NCBI Taxonomy" id="1052096"/>
    <lineage>
        <taxon>Eukaryota</taxon>
        <taxon>Fungi</taxon>
        <taxon>Dikarya</taxon>
        <taxon>Ascomycota</taxon>
        <taxon>Pezizomycotina</taxon>
        <taxon>Dothideomycetes</taxon>
        <taxon>Dothideomycetidae</taxon>
        <taxon>Cladosporiales</taxon>
        <taxon>Cladosporiaceae</taxon>
        <taxon>Cladosporium</taxon>
    </lineage>
</organism>
<dbReference type="InterPro" id="IPR050276">
    <property type="entry name" value="MshD_Acetyltransferase"/>
</dbReference>
<dbReference type="InterPro" id="IPR016181">
    <property type="entry name" value="Acyl_CoA_acyltransferase"/>
</dbReference>
<proteinExistence type="predicted"/>
<dbReference type="GO" id="GO:0016747">
    <property type="term" value="F:acyltransferase activity, transferring groups other than amino-acyl groups"/>
    <property type="evidence" value="ECO:0007669"/>
    <property type="project" value="InterPro"/>
</dbReference>
<dbReference type="InterPro" id="IPR000182">
    <property type="entry name" value="GNAT_dom"/>
</dbReference>
<evidence type="ECO:0000313" key="3">
    <source>
        <dbReference type="Proteomes" id="UP000803884"/>
    </source>
</evidence>
<accession>A0AB34L1U7</accession>
<dbReference type="Pfam" id="PF13508">
    <property type="entry name" value="Acetyltransf_7"/>
    <property type="match status" value="1"/>
</dbReference>
<keyword evidence="3" id="KW-1185">Reference proteome</keyword>
<comment type="caution">
    <text evidence="2">The sequence shown here is derived from an EMBL/GenBank/DDBJ whole genome shotgun (WGS) entry which is preliminary data.</text>
</comment>
<dbReference type="GeneID" id="96001456"/>
<feature type="domain" description="N-acetyltransferase" evidence="1">
    <location>
        <begin position="2"/>
        <end position="230"/>
    </location>
</feature>